<proteinExistence type="predicted"/>
<dbReference type="InterPro" id="IPR036736">
    <property type="entry name" value="ACP-like_sf"/>
</dbReference>
<dbReference type="Proteomes" id="UP000027616">
    <property type="component" value="Chromosome I"/>
</dbReference>
<dbReference type="Gene3D" id="1.10.1200.10">
    <property type="entry name" value="ACP-like"/>
    <property type="match status" value="1"/>
</dbReference>
<dbReference type="KEGG" id="rbc:BN938_2717"/>
<dbReference type="HOGENOM" id="CLU_108696_20_5_10"/>
<accession>A0A060RAW8</accession>
<name>A0A060RAW8_9BACT</name>
<dbReference type="SUPFAM" id="SSF47336">
    <property type="entry name" value="ACP-like"/>
    <property type="match status" value="1"/>
</dbReference>
<evidence type="ECO:0000259" key="1">
    <source>
        <dbReference type="Pfam" id="PF00550"/>
    </source>
</evidence>
<feature type="domain" description="Carrier" evidence="1">
    <location>
        <begin position="11"/>
        <end position="70"/>
    </location>
</feature>
<dbReference type="STRING" id="1433126.BN938_2717"/>
<gene>
    <name evidence="2" type="ORF">BN938_2717</name>
</gene>
<dbReference type="AlphaFoldDB" id="A0A060RAW8"/>
<dbReference type="EMBL" id="HG934468">
    <property type="protein sequence ID" value="CDN32786.1"/>
    <property type="molecule type" value="Genomic_DNA"/>
</dbReference>
<evidence type="ECO:0000313" key="3">
    <source>
        <dbReference type="Proteomes" id="UP000027616"/>
    </source>
</evidence>
<sequence length="78" mass="8947">MNEQLFINKFVEQLEGYQGEPLTMDSEFRQIDVWDSLTGVAVQIMISDDFNASIPDGKFVEAKTVGDIYNLAKKYHKE</sequence>
<protein>
    <recommendedName>
        <fullName evidence="1">Carrier domain-containing protein</fullName>
    </recommendedName>
</protein>
<dbReference type="Pfam" id="PF00550">
    <property type="entry name" value="PP-binding"/>
    <property type="match status" value="1"/>
</dbReference>
<reference evidence="2 3" key="1">
    <citation type="journal article" date="2015" name="Genome Announc.">
        <title>Complete Genome Sequence of the Novel Leech Symbiont Mucinivorans hirudinis M3T.</title>
        <authorList>
            <person name="Nelson M.C."/>
            <person name="Bomar L."/>
            <person name="Graf J."/>
        </authorList>
    </citation>
    <scope>NUCLEOTIDE SEQUENCE [LARGE SCALE GENOMIC DNA]</scope>
    <source>
        <strain evidence="3">M3</strain>
    </source>
</reference>
<keyword evidence="3" id="KW-1185">Reference proteome</keyword>
<organism evidence="2 3">
    <name type="scientific">Mucinivorans hirudinis</name>
    <dbReference type="NCBI Taxonomy" id="1433126"/>
    <lineage>
        <taxon>Bacteria</taxon>
        <taxon>Pseudomonadati</taxon>
        <taxon>Bacteroidota</taxon>
        <taxon>Bacteroidia</taxon>
        <taxon>Bacteroidales</taxon>
        <taxon>Rikenellaceae</taxon>
        <taxon>Mucinivorans</taxon>
    </lineage>
</organism>
<evidence type="ECO:0000313" key="2">
    <source>
        <dbReference type="EMBL" id="CDN32786.1"/>
    </source>
</evidence>
<dbReference type="InterPro" id="IPR009081">
    <property type="entry name" value="PP-bd_ACP"/>
</dbReference>
<dbReference type="OrthoDB" id="675004at2"/>